<dbReference type="Proteomes" id="UP000635726">
    <property type="component" value="Unassembled WGS sequence"/>
</dbReference>
<evidence type="ECO:0000313" key="2">
    <source>
        <dbReference type="EMBL" id="GGJ88279.1"/>
    </source>
</evidence>
<organism evidence="2 3">
    <name type="scientific">Deinococcus aquiradiocola</name>
    <dbReference type="NCBI Taxonomy" id="393059"/>
    <lineage>
        <taxon>Bacteria</taxon>
        <taxon>Thermotogati</taxon>
        <taxon>Deinococcota</taxon>
        <taxon>Deinococci</taxon>
        <taxon>Deinococcales</taxon>
        <taxon>Deinococcaceae</taxon>
        <taxon>Deinococcus</taxon>
    </lineage>
</organism>
<evidence type="ECO:0000256" key="1">
    <source>
        <dbReference type="SAM" id="MobiDB-lite"/>
    </source>
</evidence>
<accession>A0A917UVH6</accession>
<sequence length="54" mass="5369">MEQVALFLFGQLQSAERGEMLHFGGFDHGGKYSGGARPAGSGSVGGEGGGVGRG</sequence>
<proteinExistence type="predicted"/>
<feature type="region of interest" description="Disordered" evidence="1">
    <location>
        <begin position="32"/>
        <end position="54"/>
    </location>
</feature>
<reference evidence="2" key="2">
    <citation type="submission" date="2020-09" db="EMBL/GenBank/DDBJ databases">
        <authorList>
            <person name="Sun Q."/>
            <person name="Ohkuma M."/>
        </authorList>
    </citation>
    <scope>NUCLEOTIDE SEQUENCE</scope>
    <source>
        <strain evidence="2">JCM 14371</strain>
    </source>
</reference>
<protein>
    <submittedName>
        <fullName evidence="2">Uncharacterized protein</fullName>
    </submittedName>
</protein>
<dbReference type="EMBL" id="BMOE01000020">
    <property type="protein sequence ID" value="GGJ88279.1"/>
    <property type="molecule type" value="Genomic_DNA"/>
</dbReference>
<dbReference type="AlphaFoldDB" id="A0A917UVH6"/>
<name>A0A917UVH6_9DEIO</name>
<gene>
    <name evidence="2" type="ORF">GCM10008939_35410</name>
</gene>
<feature type="compositionally biased region" description="Gly residues" evidence="1">
    <location>
        <begin position="42"/>
        <end position="54"/>
    </location>
</feature>
<evidence type="ECO:0000313" key="3">
    <source>
        <dbReference type="Proteomes" id="UP000635726"/>
    </source>
</evidence>
<keyword evidence="3" id="KW-1185">Reference proteome</keyword>
<reference evidence="2" key="1">
    <citation type="journal article" date="2014" name="Int. J. Syst. Evol. Microbiol.">
        <title>Complete genome sequence of Corynebacterium casei LMG S-19264T (=DSM 44701T), isolated from a smear-ripened cheese.</title>
        <authorList>
            <consortium name="US DOE Joint Genome Institute (JGI-PGF)"/>
            <person name="Walter F."/>
            <person name="Albersmeier A."/>
            <person name="Kalinowski J."/>
            <person name="Ruckert C."/>
        </authorList>
    </citation>
    <scope>NUCLEOTIDE SEQUENCE</scope>
    <source>
        <strain evidence="2">JCM 14371</strain>
    </source>
</reference>
<comment type="caution">
    <text evidence="2">The sequence shown here is derived from an EMBL/GenBank/DDBJ whole genome shotgun (WGS) entry which is preliminary data.</text>
</comment>